<gene>
    <name evidence="12" type="ORF">DF185_22100</name>
</gene>
<proteinExistence type="inferred from homology"/>
<evidence type="ECO:0000256" key="9">
    <source>
        <dbReference type="SAM" id="Phobius"/>
    </source>
</evidence>
<dbReference type="PANTHER" id="PTHR43690">
    <property type="entry name" value="NARDILYSIN"/>
    <property type="match status" value="1"/>
</dbReference>
<dbReference type="InterPro" id="IPR011249">
    <property type="entry name" value="Metalloenz_LuxS/M16"/>
</dbReference>
<keyword evidence="9" id="KW-0472">Membrane</keyword>
<feature type="domain" description="Peptidase M16 N-terminal" evidence="10">
    <location>
        <begin position="69"/>
        <end position="188"/>
    </location>
</feature>
<keyword evidence="6" id="KW-0862">Zinc</keyword>
<dbReference type="GO" id="GO:0004222">
    <property type="term" value="F:metalloendopeptidase activity"/>
    <property type="evidence" value="ECO:0007669"/>
    <property type="project" value="InterPro"/>
</dbReference>
<comment type="similarity">
    <text evidence="2 8">Belongs to the peptidase M16 family.</text>
</comment>
<keyword evidence="5" id="KW-0378">Hydrolase</keyword>
<dbReference type="Proteomes" id="UP000248079">
    <property type="component" value="Unassembled WGS sequence"/>
</dbReference>
<dbReference type="PANTHER" id="PTHR43690:SF34">
    <property type="entry name" value="ZINC PROTEASE PQQL-LIKE"/>
    <property type="match status" value="1"/>
</dbReference>
<evidence type="ECO:0000259" key="11">
    <source>
        <dbReference type="Pfam" id="PF05193"/>
    </source>
</evidence>
<evidence type="ECO:0000256" key="3">
    <source>
        <dbReference type="ARBA" id="ARBA00022670"/>
    </source>
</evidence>
<evidence type="ECO:0000256" key="4">
    <source>
        <dbReference type="ARBA" id="ARBA00022723"/>
    </source>
</evidence>
<dbReference type="InterPro" id="IPR011765">
    <property type="entry name" value="Pept_M16_N"/>
</dbReference>
<evidence type="ECO:0000313" key="13">
    <source>
        <dbReference type="Proteomes" id="UP000248079"/>
    </source>
</evidence>
<dbReference type="InterPro" id="IPR050626">
    <property type="entry name" value="Peptidase_M16"/>
</dbReference>
<keyword evidence="4" id="KW-0479">Metal-binding</keyword>
<evidence type="ECO:0008006" key="14">
    <source>
        <dbReference type="Google" id="ProtNLM"/>
    </source>
</evidence>
<feature type="transmembrane region" description="Helical" evidence="9">
    <location>
        <begin position="20"/>
        <end position="40"/>
    </location>
</feature>
<keyword evidence="9" id="KW-0812">Transmembrane</keyword>
<feature type="domain" description="Peptidase M16 C-terminal" evidence="11">
    <location>
        <begin position="716"/>
        <end position="886"/>
    </location>
</feature>
<keyword evidence="3" id="KW-0645">Protease</keyword>
<accession>A0A2V3ZRU4</accession>
<keyword evidence="7" id="KW-0482">Metalloprotease</keyword>
<dbReference type="Pfam" id="PF00675">
    <property type="entry name" value="Peptidase_M16"/>
    <property type="match status" value="1"/>
</dbReference>
<dbReference type="OrthoDB" id="9811314at2"/>
<dbReference type="InterPro" id="IPR007863">
    <property type="entry name" value="Peptidase_M16_C"/>
</dbReference>
<evidence type="ECO:0000256" key="6">
    <source>
        <dbReference type="ARBA" id="ARBA00022833"/>
    </source>
</evidence>
<dbReference type="Gene3D" id="3.30.830.10">
    <property type="entry name" value="Metalloenzyme, LuxS/M16 peptidase-like"/>
    <property type="match status" value="4"/>
</dbReference>
<dbReference type="GO" id="GO:0006508">
    <property type="term" value="P:proteolysis"/>
    <property type="evidence" value="ECO:0007669"/>
    <property type="project" value="UniProtKB-KW"/>
</dbReference>
<keyword evidence="13" id="KW-1185">Reference proteome</keyword>
<protein>
    <recommendedName>
        <fullName evidence="14">Insulinase family protein</fullName>
    </recommendedName>
</protein>
<evidence type="ECO:0000256" key="1">
    <source>
        <dbReference type="ARBA" id="ARBA00001947"/>
    </source>
</evidence>
<dbReference type="PROSITE" id="PS00143">
    <property type="entry name" value="INSULINASE"/>
    <property type="match status" value="1"/>
</dbReference>
<feature type="domain" description="Peptidase M16 C-terminal" evidence="11">
    <location>
        <begin position="227"/>
        <end position="409"/>
    </location>
</feature>
<keyword evidence="9" id="KW-1133">Transmembrane helix</keyword>
<dbReference type="EMBL" id="QFLI01000015">
    <property type="protein sequence ID" value="PXX95414.1"/>
    <property type="molecule type" value="Genomic_DNA"/>
</dbReference>
<evidence type="ECO:0000256" key="7">
    <source>
        <dbReference type="ARBA" id="ARBA00023049"/>
    </source>
</evidence>
<evidence type="ECO:0000313" key="12">
    <source>
        <dbReference type="EMBL" id="PXX95414.1"/>
    </source>
</evidence>
<comment type="caution">
    <text evidence="12">The sequence shown here is derived from an EMBL/GenBank/DDBJ whole genome shotgun (WGS) entry which is preliminary data.</text>
</comment>
<name>A0A2V3ZRU4_9BACT</name>
<evidence type="ECO:0000259" key="10">
    <source>
        <dbReference type="Pfam" id="PF00675"/>
    </source>
</evidence>
<evidence type="ECO:0000256" key="5">
    <source>
        <dbReference type="ARBA" id="ARBA00022801"/>
    </source>
</evidence>
<reference evidence="12 13" key="1">
    <citation type="submission" date="2018-05" db="EMBL/GenBank/DDBJ databases">
        <title>Marinifilum breve JC075T sp. nov., a marine bacterium isolated from Yongle Blue Hole in the South China Sea.</title>
        <authorList>
            <person name="Fu T."/>
        </authorList>
    </citation>
    <scope>NUCLEOTIDE SEQUENCE [LARGE SCALE GENOMIC DNA]</scope>
    <source>
        <strain evidence="12 13">JC075</strain>
    </source>
</reference>
<dbReference type="SUPFAM" id="SSF63411">
    <property type="entry name" value="LuxS/MPP-like metallohydrolase"/>
    <property type="match status" value="4"/>
</dbReference>
<dbReference type="AlphaFoldDB" id="A0A2V3ZRU4"/>
<organism evidence="12 13">
    <name type="scientific">Marinifilum breve</name>
    <dbReference type="NCBI Taxonomy" id="2184082"/>
    <lineage>
        <taxon>Bacteria</taxon>
        <taxon>Pseudomonadati</taxon>
        <taxon>Bacteroidota</taxon>
        <taxon>Bacteroidia</taxon>
        <taxon>Marinilabiliales</taxon>
        <taxon>Marinifilaceae</taxon>
    </lineage>
</organism>
<dbReference type="InterPro" id="IPR001431">
    <property type="entry name" value="Pept_M16_Zn_BS"/>
</dbReference>
<sequence>MLGVLIKSNHQNRYQMIKNFIGKVSLCGTLLLAGTGMLTAQNQMDSKLPMDPNVRTGKLKNGLTYYVRHNEEPKDRASFYIVQNVGAILENDNQNGLAHFLEHMAFNGTEHFPGKGVLNYLEKYGVAFGRNINAYTNVDETVYNLSNIPTSNENLLDSALLVLHDWSNYLSLEGKEIDSERGVIHEEWRTRRSGGMRAYLEKSKVIYKGSKYAERDVIGSLDVIDNFDHQVIRDFYHDWYRTDLQAIVIVGDIDAEKFENKIKEMFAHIPAVENPKERIYYDVPGNKEPIVGIITDPEVSSYSFEVFYKHKATPFNEKNMKYYRNSLIENLHSSILGNRLNELLQKGNAPFINAWAAYYNKARKLDVYHNSVTLKEDNLLGGAETFLNEIERANRHGVVATELERAKTEMLSSIEKQYKDRNKQHNDRLVRGYQSHFLVNEPVPGIEFEYEAIKKLLPGISAEEVNAFTKKWMTKENVIITFTAPEKENVELPTEKQLLALMEKVKNAELKPYVDKVITEPLIAEMPKAGAVKKEAELNGFGATEWTLANGAKVVVKKTDFKENEIRLQAFSKGGNSLYGVEDLASAEMAGGFIANFGLGKFDQTSLQKLLTGKSVRVSPYISELSEGFSGNSSVKDFETMLQLVHMYFVAPRFDEEAFTALKGRYMAYVANMGADVNKAFRDSVSVTTTDHNPRTILFNTDMIASLDLGTMKRVYQERFVDASDFTFVFVGNIDVEKAKPLIETYLGSIKDIDREETWKDNGVDYPKKDTHNHFTREMETPKTTIHIDLHGDIKYSRENKLMMSFVSSLLNKRYLEVIREKEGGSYGVGVRGYVSKFPREEYNLVIRFDTDPAKADKLKGIVYDEIQGLFKNGVKEVDLVETKKNFIKEYQENLRKNGYWINAINRYYTYGESVKSFEDYEKMINSITKENVEKFAKKYFAKTGKVEVVMSPKE</sequence>
<dbReference type="GO" id="GO:0046872">
    <property type="term" value="F:metal ion binding"/>
    <property type="evidence" value="ECO:0007669"/>
    <property type="project" value="UniProtKB-KW"/>
</dbReference>
<dbReference type="Pfam" id="PF05193">
    <property type="entry name" value="Peptidase_M16_C"/>
    <property type="match status" value="2"/>
</dbReference>
<comment type="cofactor">
    <cofactor evidence="1">
        <name>Zn(2+)</name>
        <dbReference type="ChEBI" id="CHEBI:29105"/>
    </cofactor>
</comment>
<evidence type="ECO:0000256" key="8">
    <source>
        <dbReference type="RuleBase" id="RU004447"/>
    </source>
</evidence>
<evidence type="ECO:0000256" key="2">
    <source>
        <dbReference type="ARBA" id="ARBA00007261"/>
    </source>
</evidence>